<comment type="caution">
    <text evidence="3">The sequence shown here is derived from an EMBL/GenBank/DDBJ whole genome shotgun (WGS) entry which is preliminary data.</text>
</comment>
<dbReference type="PRINTS" id="PR00081">
    <property type="entry name" value="GDHRDH"/>
</dbReference>
<keyword evidence="2" id="KW-0560">Oxidoreductase</keyword>
<sequence>MPPPQGTPNVLEGPGDYTVTKSVHSDTYPAIDPSKLSPSLLKDRAVFISGASRGIGKAIATSFARGGASQIAIGARSNSSLAPVAEELRAAAREAGRDAEALRVLCVEVEVSSPESVAAAAALVAREFGGRLDIVVQNAAVLGSMAKIADADPDEWWRVYAVNVRGQFLVAKYFLPLMLGTAGGLKTFVTVASVAAHVVGPGFSHYQSGKLANLRVAEFVDKEYAEEGVSAWTVHPGNVITDMVGGPDGYIMKEMGHIFVDTPQISADTIVYLTATKRQWLSGRYINCTWDMPELLAQEDDIVKGDKLKVRLVI</sequence>
<proteinExistence type="inferred from homology"/>
<organism evidence="3 4">
    <name type="scientific">Phomopsis amygdali</name>
    <name type="common">Fusicoccum amygdali</name>
    <dbReference type="NCBI Taxonomy" id="1214568"/>
    <lineage>
        <taxon>Eukaryota</taxon>
        <taxon>Fungi</taxon>
        <taxon>Dikarya</taxon>
        <taxon>Ascomycota</taxon>
        <taxon>Pezizomycotina</taxon>
        <taxon>Sordariomycetes</taxon>
        <taxon>Sordariomycetidae</taxon>
        <taxon>Diaporthales</taxon>
        <taxon>Diaporthaceae</taxon>
        <taxon>Diaporthe</taxon>
    </lineage>
</organism>
<evidence type="ECO:0000313" key="4">
    <source>
        <dbReference type="Proteomes" id="UP001265746"/>
    </source>
</evidence>
<dbReference type="InterPro" id="IPR036291">
    <property type="entry name" value="NAD(P)-bd_dom_sf"/>
</dbReference>
<dbReference type="Gene3D" id="3.40.50.720">
    <property type="entry name" value="NAD(P)-binding Rossmann-like Domain"/>
    <property type="match status" value="1"/>
</dbReference>
<protein>
    <submittedName>
        <fullName evidence="3">Uncharacterized protein</fullName>
    </submittedName>
</protein>
<evidence type="ECO:0000256" key="2">
    <source>
        <dbReference type="ARBA" id="ARBA00023002"/>
    </source>
</evidence>
<keyword evidence="4" id="KW-1185">Reference proteome</keyword>
<accession>A0AAD9S2V2</accession>
<evidence type="ECO:0000256" key="1">
    <source>
        <dbReference type="ARBA" id="ARBA00006484"/>
    </source>
</evidence>
<gene>
    <name evidence="3" type="ORF">N8I77_012562</name>
</gene>
<dbReference type="CDD" id="cd05233">
    <property type="entry name" value="SDR_c"/>
    <property type="match status" value="1"/>
</dbReference>
<reference evidence="3" key="1">
    <citation type="submission" date="2023-06" db="EMBL/GenBank/DDBJ databases">
        <authorList>
            <person name="Noh H."/>
        </authorList>
    </citation>
    <scope>NUCLEOTIDE SEQUENCE</scope>
    <source>
        <strain evidence="3">DUCC20226</strain>
    </source>
</reference>
<dbReference type="GO" id="GO:0016491">
    <property type="term" value="F:oxidoreductase activity"/>
    <property type="evidence" value="ECO:0007669"/>
    <property type="project" value="UniProtKB-KW"/>
</dbReference>
<dbReference type="InterPro" id="IPR002347">
    <property type="entry name" value="SDR_fam"/>
</dbReference>
<dbReference type="SUPFAM" id="SSF51735">
    <property type="entry name" value="NAD(P)-binding Rossmann-fold domains"/>
    <property type="match status" value="1"/>
</dbReference>
<evidence type="ECO:0000313" key="3">
    <source>
        <dbReference type="EMBL" id="KAK2597800.1"/>
    </source>
</evidence>
<dbReference type="EMBL" id="JAUJFL010000009">
    <property type="protein sequence ID" value="KAK2597800.1"/>
    <property type="molecule type" value="Genomic_DNA"/>
</dbReference>
<name>A0AAD9S2V2_PHOAM</name>
<dbReference type="AlphaFoldDB" id="A0AAD9S2V2"/>
<dbReference type="PANTHER" id="PTHR24321:SF8">
    <property type="entry name" value="ESTRADIOL 17-BETA-DEHYDROGENASE 8-RELATED"/>
    <property type="match status" value="1"/>
</dbReference>
<dbReference type="Proteomes" id="UP001265746">
    <property type="component" value="Unassembled WGS sequence"/>
</dbReference>
<dbReference type="PANTHER" id="PTHR24321">
    <property type="entry name" value="DEHYDROGENASES, SHORT CHAIN"/>
    <property type="match status" value="1"/>
</dbReference>
<comment type="similarity">
    <text evidence="1">Belongs to the short-chain dehydrogenases/reductases (SDR) family.</text>
</comment>
<dbReference type="Pfam" id="PF00106">
    <property type="entry name" value="adh_short"/>
    <property type="match status" value="1"/>
</dbReference>